<feature type="compositionally biased region" description="Basic and acidic residues" evidence="1">
    <location>
        <begin position="18"/>
        <end position="27"/>
    </location>
</feature>
<feature type="region of interest" description="Disordered" evidence="1">
    <location>
        <begin position="1"/>
        <end position="27"/>
    </location>
</feature>
<protein>
    <submittedName>
        <fullName evidence="2">Uncharacterized protein</fullName>
    </submittedName>
</protein>
<accession>A0ABQ1DUH9</accession>
<gene>
    <name evidence="2" type="ORF">PSCICP_45550</name>
</gene>
<name>A0ABQ1DUH9_PSECI</name>
<sequence>MNSPVELKKPNRNTSYDETYKAGTKKDTGLNTHTMQLKIACKNL</sequence>
<keyword evidence="3" id="KW-1185">Reference proteome</keyword>
<dbReference type="Proteomes" id="UP000614982">
    <property type="component" value="Unassembled WGS sequence"/>
</dbReference>
<evidence type="ECO:0000313" key="3">
    <source>
        <dbReference type="Proteomes" id="UP000614982"/>
    </source>
</evidence>
<organism evidence="2 3">
    <name type="scientific">Pseudomonas cichorii</name>
    <dbReference type="NCBI Taxonomy" id="36746"/>
    <lineage>
        <taxon>Bacteria</taxon>
        <taxon>Pseudomonadati</taxon>
        <taxon>Pseudomonadota</taxon>
        <taxon>Gammaproteobacteria</taxon>
        <taxon>Pseudomonadales</taxon>
        <taxon>Pseudomonadaceae</taxon>
        <taxon>Pseudomonas</taxon>
    </lineage>
</organism>
<reference evidence="2 3" key="1">
    <citation type="submission" date="2020-05" db="EMBL/GenBank/DDBJ databases">
        <title>Genetic diversity of Pseudomonas cichorii.</title>
        <authorList>
            <person name="Tani S."/>
            <person name="Yagi H."/>
            <person name="Hashimoto S."/>
            <person name="Iiyama K."/>
            <person name="Furuya N."/>
        </authorList>
    </citation>
    <scope>NUCLEOTIDE SEQUENCE [LARGE SCALE GENOMIC DNA]</scope>
    <source>
        <strain evidence="2 3">LMG 2162</strain>
    </source>
</reference>
<comment type="caution">
    <text evidence="2">The sequence shown here is derived from an EMBL/GenBank/DDBJ whole genome shotgun (WGS) entry which is preliminary data.</text>
</comment>
<evidence type="ECO:0000256" key="1">
    <source>
        <dbReference type="SAM" id="MobiDB-lite"/>
    </source>
</evidence>
<proteinExistence type="predicted"/>
<evidence type="ECO:0000313" key="2">
    <source>
        <dbReference type="EMBL" id="GFM94583.1"/>
    </source>
</evidence>
<dbReference type="EMBL" id="BLWA01000018">
    <property type="protein sequence ID" value="GFM94583.1"/>
    <property type="molecule type" value="Genomic_DNA"/>
</dbReference>